<gene>
    <name evidence="3" type="ORF">HLB44_24590</name>
</gene>
<feature type="compositionally biased region" description="Low complexity" evidence="1">
    <location>
        <begin position="9"/>
        <end position="22"/>
    </location>
</feature>
<evidence type="ECO:0000256" key="2">
    <source>
        <dbReference type="SAM" id="Phobius"/>
    </source>
</evidence>
<protein>
    <submittedName>
        <fullName evidence="3">Uncharacterized protein</fullName>
    </submittedName>
</protein>
<comment type="caution">
    <text evidence="3">The sequence shown here is derived from an EMBL/GenBank/DDBJ whole genome shotgun (WGS) entry which is preliminary data.</text>
</comment>
<keyword evidence="2" id="KW-0472">Membrane</keyword>
<proteinExistence type="predicted"/>
<accession>A0ABX2ENH7</accession>
<keyword evidence="2" id="KW-0812">Transmembrane</keyword>
<sequence length="101" mass="10312">MPDLDVTRASSGDDPPGPGPAAWTLAGAGLTALLYSLDAADPLVAGMAVPAALGLGLAVYDFFWRPLRDARAAGRRRHADAAAGAPPAFVDTQAGWRQPSS</sequence>
<feature type="transmembrane region" description="Helical" evidence="2">
    <location>
        <begin position="43"/>
        <end position="63"/>
    </location>
</feature>
<keyword evidence="2" id="KW-1133">Transmembrane helix</keyword>
<name>A0ABX2ENH7_9BURK</name>
<dbReference type="EMBL" id="JABRWJ010000008">
    <property type="protein sequence ID" value="NRF70190.1"/>
    <property type="molecule type" value="Genomic_DNA"/>
</dbReference>
<evidence type="ECO:0000313" key="3">
    <source>
        <dbReference type="EMBL" id="NRF70190.1"/>
    </source>
</evidence>
<reference evidence="3 4" key="1">
    <citation type="submission" date="2020-05" db="EMBL/GenBank/DDBJ databases">
        <title>Aquincola sp. isolate from soil.</title>
        <authorList>
            <person name="Han J."/>
            <person name="Kim D.-U."/>
        </authorList>
    </citation>
    <scope>NUCLEOTIDE SEQUENCE [LARGE SCALE GENOMIC DNA]</scope>
    <source>
        <strain evidence="3 4">S2</strain>
    </source>
</reference>
<feature type="region of interest" description="Disordered" evidence="1">
    <location>
        <begin position="78"/>
        <end position="101"/>
    </location>
</feature>
<feature type="region of interest" description="Disordered" evidence="1">
    <location>
        <begin position="1"/>
        <end position="22"/>
    </location>
</feature>
<evidence type="ECO:0000313" key="4">
    <source>
        <dbReference type="Proteomes" id="UP000737171"/>
    </source>
</evidence>
<evidence type="ECO:0000256" key="1">
    <source>
        <dbReference type="SAM" id="MobiDB-lite"/>
    </source>
</evidence>
<dbReference type="Proteomes" id="UP000737171">
    <property type="component" value="Unassembled WGS sequence"/>
</dbReference>
<keyword evidence="4" id="KW-1185">Reference proteome</keyword>
<organism evidence="3 4">
    <name type="scientific">Pseudaquabacterium terrae</name>
    <dbReference type="NCBI Taxonomy" id="2732868"/>
    <lineage>
        <taxon>Bacteria</taxon>
        <taxon>Pseudomonadati</taxon>
        <taxon>Pseudomonadota</taxon>
        <taxon>Betaproteobacteria</taxon>
        <taxon>Burkholderiales</taxon>
        <taxon>Sphaerotilaceae</taxon>
        <taxon>Pseudaquabacterium</taxon>
    </lineage>
</organism>